<sequence>MALALPAILSGGLTDREAIADGLYRAVLAFDHADEELLLSAITPDISAEMPGSSAKGVAEFRAAVFDRVSKLDTTHFLSNIRVNTQSATTAQATCSALAQHVRPGKGLEPGASKFTSGGVYLCDMVKVGELWKISNWRANIVWVDGDPTVMAGQ</sequence>
<dbReference type="SUPFAM" id="SSF54427">
    <property type="entry name" value="NTF2-like"/>
    <property type="match status" value="1"/>
</dbReference>
<dbReference type="Proteomes" id="UP000286045">
    <property type="component" value="Unassembled WGS sequence"/>
</dbReference>
<dbReference type="Pfam" id="PF13577">
    <property type="entry name" value="SnoaL_4"/>
    <property type="match status" value="1"/>
</dbReference>
<dbReference type="InterPro" id="IPR037401">
    <property type="entry name" value="SnoaL-like"/>
</dbReference>
<gene>
    <name evidence="2" type="ORF">EKO27_g11557</name>
</gene>
<evidence type="ECO:0000259" key="1">
    <source>
        <dbReference type="Pfam" id="PF13577"/>
    </source>
</evidence>
<dbReference type="InterPro" id="IPR032710">
    <property type="entry name" value="NTF2-like_dom_sf"/>
</dbReference>
<accession>A0A439CN21</accession>
<comment type="caution">
    <text evidence="2">The sequence shown here is derived from an EMBL/GenBank/DDBJ whole genome shotgun (WGS) entry which is preliminary data.</text>
</comment>
<dbReference type="CDD" id="cd00531">
    <property type="entry name" value="NTF2_like"/>
    <property type="match status" value="1"/>
</dbReference>
<dbReference type="EMBL" id="RYZI01000758">
    <property type="protein sequence ID" value="RWA03547.1"/>
    <property type="molecule type" value="Genomic_DNA"/>
</dbReference>
<name>A0A439CN21_9PEZI</name>
<reference evidence="2 3" key="1">
    <citation type="submission" date="2018-12" db="EMBL/GenBank/DDBJ databases">
        <title>Draft genome sequence of Xylaria grammica IHI A82.</title>
        <authorList>
            <person name="Buettner E."/>
            <person name="Kellner H."/>
        </authorList>
    </citation>
    <scope>NUCLEOTIDE SEQUENCE [LARGE SCALE GENOMIC DNA]</scope>
    <source>
        <strain evidence="2 3">IHI A82</strain>
    </source>
</reference>
<dbReference type="Gene3D" id="3.10.450.50">
    <property type="match status" value="1"/>
</dbReference>
<feature type="domain" description="SnoaL-like" evidence="1">
    <location>
        <begin position="13"/>
        <end position="138"/>
    </location>
</feature>
<keyword evidence="3" id="KW-1185">Reference proteome</keyword>
<evidence type="ECO:0000313" key="2">
    <source>
        <dbReference type="EMBL" id="RWA03547.1"/>
    </source>
</evidence>
<evidence type="ECO:0000313" key="3">
    <source>
        <dbReference type="Proteomes" id="UP000286045"/>
    </source>
</evidence>
<dbReference type="AlphaFoldDB" id="A0A439CN21"/>
<proteinExistence type="predicted"/>
<protein>
    <recommendedName>
        <fullName evidence="1">SnoaL-like domain-containing protein</fullName>
    </recommendedName>
</protein>
<dbReference type="STRING" id="363999.A0A439CN21"/>
<organism evidence="2 3">
    <name type="scientific">Xylaria grammica</name>
    <dbReference type="NCBI Taxonomy" id="363999"/>
    <lineage>
        <taxon>Eukaryota</taxon>
        <taxon>Fungi</taxon>
        <taxon>Dikarya</taxon>
        <taxon>Ascomycota</taxon>
        <taxon>Pezizomycotina</taxon>
        <taxon>Sordariomycetes</taxon>
        <taxon>Xylariomycetidae</taxon>
        <taxon>Xylariales</taxon>
        <taxon>Xylariaceae</taxon>
        <taxon>Xylaria</taxon>
    </lineage>
</organism>